<dbReference type="CDD" id="cd04301">
    <property type="entry name" value="NAT_SF"/>
    <property type="match status" value="1"/>
</dbReference>
<name>A0A0D0L4S3_AGRTU</name>
<comment type="caution">
    <text evidence="4">The sequence shown here is derived from an EMBL/GenBank/DDBJ whole genome shotgun (WGS) entry which is preliminary data.</text>
</comment>
<feature type="domain" description="N-acetyltransferase" evidence="3">
    <location>
        <begin position="2"/>
        <end position="163"/>
    </location>
</feature>
<reference evidence="4 5" key="1">
    <citation type="submission" date="2014-12" db="EMBL/GenBank/DDBJ databases">
        <title>16Stimator: statistical estimation of ribosomal gene copy numbers from draft genome assemblies.</title>
        <authorList>
            <person name="Perisin M.A."/>
            <person name="Vetter M."/>
            <person name="Gilbert J.A."/>
            <person name="Bergelson J."/>
        </authorList>
    </citation>
    <scope>NUCLEOTIDE SEQUENCE [LARGE SCALE GENOMIC DNA]</scope>
    <source>
        <strain evidence="4 5">MEJ076</strain>
    </source>
</reference>
<dbReference type="InterPro" id="IPR000182">
    <property type="entry name" value="GNAT_dom"/>
</dbReference>
<evidence type="ECO:0000313" key="5">
    <source>
        <dbReference type="Proteomes" id="UP000035017"/>
    </source>
</evidence>
<evidence type="ECO:0000256" key="1">
    <source>
        <dbReference type="ARBA" id="ARBA00022679"/>
    </source>
</evidence>
<dbReference type="SUPFAM" id="SSF55729">
    <property type="entry name" value="Acyl-CoA N-acyltransferases (Nat)"/>
    <property type="match status" value="1"/>
</dbReference>
<dbReference type="EMBL" id="JXQV01000004">
    <property type="protein sequence ID" value="KIQ04695.1"/>
    <property type="molecule type" value="Genomic_DNA"/>
</dbReference>
<dbReference type="AlphaFoldDB" id="A0A0D0L4S3"/>
<dbReference type="GO" id="GO:0016747">
    <property type="term" value="F:acyltransferase activity, transferring groups other than amino-acyl groups"/>
    <property type="evidence" value="ECO:0007669"/>
    <property type="project" value="InterPro"/>
</dbReference>
<evidence type="ECO:0000256" key="2">
    <source>
        <dbReference type="ARBA" id="ARBA00023315"/>
    </source>
</evidence>
<dbReference type="OrthoDB" id="3389160at2"/>
<organism evidence="4 5">
    <name type="scientific">Agrobacterium tumefaciens</name>
    <dbReference type="NCBI Taxonomy" id="358"/>
    <lineage>
        <taxon>Bacteria</taxon>
        <taxon>Pseudomonadati</taxon>
        <taxon>Pseudomonadota</taxon>
        <taxon>Alphaproteobacteria</taxon>
        <taxon>Hyphomicrobiales</taxon>
        <taxon>Rhizobiaceae</taxon>
        <taxon>Rhizobium/Agrobacterium group</taxon>
        <taxon>Agrobacterium</taxon>
        <taxon>Agrobacterium tumefaciens complex</taxon>
    </lineage>
</organism>
<evidence type="ECO:0000313" key="4">
    <source>
        <dbReference type="EMBL" id="KIQ04695.1"/>
    </source>
</evidence>
<accession>A0A0D0L4S3</accession>
<proteinExistence type="predicted"/>
<dbReference type="Pfam" id="PF00583">
    <property type="entry name" value="Acetyltransf_1"/>
    <property type="match status" value="1"/>
</dbReference>
<gene>
    <name evidence="4" type="ORF">RU07_04090</name>
</gene>
<dbReference type="InterPro" id="IPR016181">
    <property type="entry name" value="Acyl_CoA_acyltransferase"/>
</dbReference>
<keyword evidence="1 4" id="KW-0808">Transferase</keyword>
<protein>
    <submittedName>
        <fullName evidence="4">GCN5 family acetyltransferase</fullName>
    </submittedName>
</protein>
<dbReference type="Gene3D" id="3.40.630.30">
    <property type="match status" value="1"/>
</dbReference>
<sequence length="172" mass="18646">MTPIRTLNGQETLAALPELCEVLSDCVNGGASVGFMLPFSPNDAEAYWHGVADAVDRGEIIHVTAQVDGKIVGTVQVGLASKPNQLHRGDLMKLLVHRSARGLGLSRKLMDHVEAEAARRGRTLLVLDTATGSEAEAIYPRFGWQRVGVIPDYALFPDGRYCGTTLFFKRIG</sequence>
<dbReference type="PANTHER" id="PTHR43877:SF2">
    <property type="entry name" value="AMINOALKYLPHOSPHONATE N-ACETYLTRANSFERASE-RELATED"/>
    <property type="match status" value="1"/>
</dbReference>
<dbReference type="PANTHER" id="PTHR43877">
    <property type="entry name" value="AMINOALKYLPHOSPHONATE N-ACETYLTRANSFERASE-RELATED-RELATED"/>
    <property type="match status" value="1"/>
</dbReference>
<dbReference type="Proteomes" id="UP000035017">
    <property type="component" value="Unassembled WGS sequence"/>
</dbReference>
<evidence type="ECO:0000259" key="3">
    <source>
        <dbReference type="PROSITE" id="PS51186"/>
    </source>
</evidence>
<keyword evidence="2" id="KW-0012">Acyltransferase</keyword>
<dbReference type="PROSITE" id="PS51186">
    <property type="entry name" value="GNAT"/>
    <property type="match status" value="1"/>
</dbReference>
<dbReference type="InterPro" id="IPR050832">
    <property type="entry name" value="Bact_Acetyltransf"/>
</dbReference>